<reference evidence="3 4" key="1">
    <citation type="journal article" date="2016" name="Nat. Commun.">
        <title>Thousands of microbial genomes shed light on interconnected biogeochemical processes in an aquifer system.</title>
        <authorList>
            <person name="Anantharaman K."/>
            <person name="Brown C.T."/>
            <person name="Hug L.A."/>
            <person name="Sharon I."/>
            <person name="Castelle C.J."/>
            <person name="Probst A.J."/>
            <person name="Thomas B.C."/>
            <person name="Singh A."/>
            <person name="Wilkins M.J."/>
            <person name="Karaoz U."/>
            <person name="Brodie E.L."/>
            <person name="Williams K.H."/>
            <person name="Hubbard S.S."/>
            <person name="Banfield J.F."/>
        </authorList>
    </citation>
    <scope>NUCLEOTIDE SEQUENCE [LARGE SCALE GENOMIC DNA]</scope>
</reference>
<gene>
    <name evidence="3" type="ORF">A3I42_01780</name>
</gene>
<dbReference type="EMBL" id="MGER01000063">
    <property type="protein sequence ID" value="OGL87708.1"/>
    <property type="molecule type" value="Genomic_DNA"/>
</dbReference>
<evidence type="ECO:0000313" key="4">
    <source>
        <dbReference type="Proteomes" id="UP000178264"/>
    </source>
</evidence>
<dbReference type="PROSITE" id="PS51257">
    <property type="entry name" value="PROKAR_LIPOPROTEIN"/>
    <property type="match status" value="1"/>
</dbReference>
<sequence length="140" mass="15955">MNKKLIFIHLSIIAFVGILVTGCSLPWQKEIQKQESAEQATVQMVILKITNKEAKTYEYPLVYQSNSTALDLFKWAGVPVEMKTYDFGSFVESISGVKGEQGRWWIYYLNGAAATMAADKYMVKPGDVVEWKYEEEREGL</sequence>
<evidence type="ECO:0000259" key="2">
    <source>
        <dbReference type="Pfam" id="PF14478"/>
    </source>
</evidence>
<proteinExistence type="predicted"/>
<keyword evidence="1" id="KW-0812">Transmembrane</keyword>
<dbReference type="AlphaFoldDB" id="A0A1F7VC29"/>
<dbReference type="Proteomes" id="UP000178264">
    <property type="component" value="Unassembled WGS sequence"/>
</dbReference>
<evidence type="ECO:0000313" key="3">
    <source>
        <dbReference type="EMBL" id="OGL87708.1"/>
    </source>
</evidence>
<organism evidence="3 4">
    <name type="scientific">Candidatus Uhrbacteria bacterium RIFCSPLOWO2_02_FULL_49_11</name>
    <dbReference type="NCBI Taxonomy" id="1802409"/>
    <lineage>
        <taxon>Bacteria</taxon>
        <taxon>Candidatus Uhriibacteriota</taxon>
    </lineage>
</organism>
<dbReference type="Gene3D" id="2.170.130.30">
    <property type="match status" value="1"/>
</dbReference>
<accession>A0A1F7VC29</accession>
<keyword evidence="1" id="KW-0472">Membrane</keyword>
<comment type="caution">
    <text evidence="3">The sequence shown here is derived from an EMBL/GenBank/DDBJ whole genome shotgun (WGS) entry which is preliminary data.</text>
</comment>
<dbReference type="InterPro" id="IPR027954">
    <property type="entry name" value="Transcobalamin-like_C"/>
</dbReference>
<feature type="domain" description="Transcobalamin-like C-terminal" evidence="2">
    <location>
        <begin position="78"/>
        <end position="134"/>
    </location>
</feature>
<protein>
    <recommendedName>
        <fullName evidence="2">Transcobalamin-like C-terminal domain-containing protein</fullName>
    </recommendedName>
</protein>
<name>A0A1F7VC29_9BACT</name>
<evidence type="ECO:0000256" key="1">
    <source>
        <dbReference type="SAM" id="Phobius"/>
    </source>
</evidence>
<keyword evidence="1" id="KW-1133">Transmembrane helix</keyword>
<dbReference type="Pfam" id="PF14478">
    <property type="entry name" value="DUF4430"/>
    <property type="match status" value="1"/>
</dbReference>
<feature type="transmembrane region" description="Helical" evidence="1">
    <location>
        <begin position="6"/>
        <end position="27"/>
    </location>
</feature>